<accession>A0AAN8Q3E2</accession>
<proteinExistence type="predicted"/>
<dbReference type="AlphaFoldDB" id="A0AAN8Q3E2"/>
<sequence>MAHLKSCMRLFAQTSRTCQSARRSLSSKAGQSVYRSTRPLLLGAITLGTGYGVYKYTNKDESPLETVMKVLPSSVSAAGPPESQPSVYSGGKDHALYLWINLKPTANSNEVAKSVAKIQKYVDQVTDPKLKDEEDEILAGVGFGPNFYAQVAGKTKKGYTYPHRKGALGDMPSSGGLHFYYVFMFFYLRYLIT</sequence>
<organism evidence="2 3">
    <name type="scientific">Patella caerulea</name>
    <name type="common">Rayed Mediterranean limpet</name>
    <dbReference type="NCBI Taxonomy" id="87958"/>
    <lineage>
        <taxon>Eukaryota</taxon>
        <taxon>Metazoa</taxon>
        <taxon>Spiralia</taxon>
        <taxon>Lophotrochozoa</taxon>
        <taxon>Mollusca</taxon>
        <taxon>Gastropoda</taxon>
        <taxon>Patellogastropoda</taxon>
        <taxon>Patelloidea</taxon>
        <taxon>Patellidae</taxon>
        <taxon>Patella</taxon>
    </lineage>
</organism>
<feature type="transmembrane region" description="Helical" evidence="1">
    <location>
        <begin position="174"/>
        <end position="192"/>
    </location>
</feature>
<keyword evidence="3" id="KW-1185">Reference proteome</keyword>
<name>A0AAN8Q3E2_PATCE</name>
<evidence type="ECO:0000313" key="2">
    <source>
        <dbReference type="EMBL" id="KAK6186041.1"/>
    </source>
</evidence>
<protein>
    <submittedName>
        <fullName evidence="2">Uncharacterized protein</fullName>
    </submittedName>
</protein>
<evidence type="ECO:0000256" key="1">
    <source>
        <dbReference type="SAM" id="Phobius"/>
    </source>
</evidence>
<keyword evidence="1" id="KW-0812">Transmembrane</keyword>
<gene>
    <name evidence="2" type="ORF">SNE40_008153</name>
</gene>
<dbReference type="EMBL" id="JAZGQO010000006">
    <property type="protein sequence ID" value="KAK6186041.1"/>
    <property type="molecule type" value="Genomic_DNA"/>
</dbReference>
<keyword evidence="1" id="KW-1133">Transmembrane helix</keyword>
<reference evidence="2 3" key="1">
    <citation type="submission" date="2024-01" db="EMBL/GenBank/DDBJ databases">
        <title>The genome of the rayed Mediterranean limpet Patella caerulea (Linnaeus, 1758).</title>
        <authorList>
            <person name="Anh-Thu Weber A."/>
            <person name="Halstead-Nussloch G."/>
        </authorList>
    </citation>
    <scope>NUCLEOTIDE SEQUENCE [LARGE SCALE GENOMIC DNA]</scope>
    <source>
        <strain evidence="2">AATW-2023a</strain>
        <tissue evidence="2">Whole specimen</tissue>
    </source>
</reference>
<evidence type="ECO:0000313" key="3">
    <source>
        <dbReference type="Proteomes" id="UP001347796"/>
    </source>
</evidence>
<comment type="caution">
    <text evidence="2">The sequence shown here is derived from an EMBL/GenBank/DDBJ whole genome shotgun (WGS) entry which is preliminary data.</text>
</comment>
<keyword evidence="1" id="KW-0472">Membrane</keyword>
<dbReference type="Proteomes" id="UP001347796">
    <property type="component" value="Unassembled WGS sequence"/>
</dbReference>